<dbReference type="RefSeq" id="WP_016920952.1">
    <property type="nucleotide sequence ID" value="NZ_CP044331.1"/>
</dbReference>
<reference evidence="1 2" key="1">
    <citation type="submission" date="2019-09" db="EMBL/GenBank/DDBJ databases">
        <title>Isolation and complete genome sequencing of Methylocystis species.</title>
        <authorList>
            <person name="Rumah B.L."/>
            <person name="Stead C.E."/>
            <person name="Stevens B.C."/>
            <person name="Minton N.P."/>
            <person name="Grosse-Honebrink A."/>
            <person name="Zhang Y."/>
        </authorList>
    </citation>
    <scope>NUCLEOTIDE SEQUENCE [LARGE SCALE GENOMIC DNA]</scope>
    <source>
        <strain evidence="1 2">BRCS2</strain>
    </source>
</reference>
<name>A0A6B8MAB6_9HYPH</name>
<evidence type="ECO:0000313" key="2">
    <source>
        <dbReference type="Proteomes" id="UP000422569"/>
    </source>
</evidence>
<keyword evidence="2" id="KW-1185">Reference proteome</keyword>
<proteinExistence type="predicted"/>
<gene>
    <name evidence="1" type="ORF">F7D14_14355</name>
</gene>
<dbReference type="Proteomes" id="UP000422569">
    <property type="component" value="Chromosome"/>
</dbReference>
<evidence type="ECO:0000313" key="1">
    <source>
        <dbReference type="EMBL" id="QGM98539.1"/>
    </source>
</evidence>
<sequence>MPATIKAGLAARLASFNVSDARIAELSKAVQKDGLSIKNFDVCSHGICVDYFTTDIDSVAKLVKEGKFKGIEIFPWGIVNPDLFHVKVGLDVPELAGRVAQR</sequence>
<dbReference type="EMBL" id="CP044331">
    <property type="protein sequence ID" value="QGM98539.1"/>
    <property type="molecule type" value="Genomic_DNA"/>
</dbReference>
<dbReference type="KEGG" id="mpar:F7D14_14355"/>
<protein>
    <submittedName>
        <fullName evidence="1">Uncharacterized protein</fullName>
    </submittedName>
</protein>
<organism evidence="1 2">
    <name type="scientific">Methylocystis parvus</name>
    <dbReference type="NCBI Taxonomy" id="134"/>
    <lineage>
        <taxon>Bacteria</taxon>
        <taxon>Pseudomonadati</taxon>
        <taxon>Pseudomonadota</taxon>
        <taxon>Alphaproteobacteria</taxon>
        <taxon>Hyphomicrobiales</taxon>
        <taxon>Methylocystaceae</taxon>
        <taxon>Methylocystis</taxon>
    </lineage>
</organism>
<dbReference type="AlphaFoldDB" id="A0A6B8MAB6"/>
<accession>A0A6B8MAB6</accession>